<dbReference type="PRINTS" id="PR01021">
    <property type="entry name" value="OMPADOMAIN"/>
</dbReference>
<dbReference type="CDD" id="cd07185">
    <property type="entry name" value="OmpA_C-like"/>
    <property type="match status" value="1"/>
</dbReference>
<proteinExistence type="predicted"/>
<dbReference type="PRINTS" id="PR01023">
    <property type="entry name" value="NAFLGMOTY"/>
</dbReference>
<keyword evidence="2 4" id="KW-0472">Membrane</keyword>
<dbReference type="EMBL" id="JAVDVY010000002">
    <property type="protein sequence ID" value="MDR7135093.1"/>
    <property type="molecule type" value="Genomic_DNA"/>
</dbReference>
<organism evidence="6 7">
    <name type="scientific">Lysobacter niastensis</name>
    <dbReference type="NCBI Taxonomy" id="380629"/>
    <lineage>
        <taxon>Bacteria</taxon>
        <taxon>Pseudomonadati</taxon>
        <taxon>Pseudomonadota</taxon>
        <taxon>Gammaproteobacteria</taxon>
        <taxon>Lysobacterales</taxon>
        <taxon>Lysobacteraceae</taxon>
        <taxon>Lysobacter</taxon>
    </lineage>
</organism>
<dbReference type="PANTHER" id="PTHR30329:SF21">
    <property type="entry name" value="LIPOPROTEIN YIAD-RELATED"/>
    <property type="match status" value="1"/>
</dbReference>
<dbReference type="InterPro" id="IPR006665">
    <property type="entry name" value="OmpA-like"/>
</dbReference>
<dbReference type="InterPro" id="IPR050330">
    <property type="entry name" value="Bact_OuterMem_StrucFunc"/>
</dbReference>
<keyword evidence="7" id="KW-1185">Reference proteome</keyword>
<dbReference type="SUPFAM" id="SSF103088">
    <property type="entry name" value="OmpA-like"/>
    <property type="match status" value="1"/>
</dbReference>
<dbReference type="Pfam" id="PF00691">
    <property type="entry name" value="OmpA"/>
    <property type="match status" value="1"/>
</dbReference>
<evidence type="ECO:0000259" key="5">
    <source>
        <dbReference type="PROSITE" id="PS51123"/>
    </source>
</evidence>
<dbReference type="InterPro" id="IPR045372">
    <property type="entry name" value="YidB"/>
</dbReference>
<gene>
    <name evidence="6" type="ORF">J2X06_002302</name>
</gene>
<accession>A0ABU1WBV8</accession>
<evidence type="ECO:0000256" key="3">
    <source>
        <dbReference type="ARBA" id="ARBA00023237"/>
    </source>
</evidence>
<sequence>MLDALIRQAEKLGLGSNAARFIGLLVDAIFSGRPGGFSGFSQRFEQAGLGSLLQSWIGGTPGDNALAPDQFNAAFGQHEISRFANALGVPAATINLAGAAILPKLIAMLTPGGRIPTAIPPEFASLIGPAPRTTGRAPSSGMPGWLKWVIPLLILLGLFLAFRSCKHEAPPPPPPPAATTPAPPAPVVQANARFGFDNTAGKVGVSGQLASDADRQRLIDALTAAFGAGNVSGDITVDANTLPAGWIDKLISVLPDLKADGLKFGFDGDKLTIDTSGLPEDQRFAITEKLRKVFGGYAITGLWDRATAALAGLKSGFSAGDLVKALNLMNIYFETDSAKITADSMEVLQRAADAIKAAPSGTRIEIGGHTDNTGDAASNVTLSQQRADAVMAKLAELGVSSAMLTAKGYGQDKPIADNNTEEGRARNRRIEFNVLK</sequence>
<keyword evidence="3" id="KW-0998">Cell outer membrane</keyword>
<evidence type="ECO:0000313" key="7">
    <source>
        <dbReference type="Proteomes" id="UP001251524"/>
    </source>
</evidence>
<protein>
    <submittedName>
        <fullName evidence="6">Uncharacterized protein YidB (DUF937 family)</fullName>
    </submittedName>
</protein>
<dbReference type="SUPFAM" id="SSF140804">
    <property type="entry name" value="YidB-like"/>
    <property type="match status" value="1"/>
</dbReference>
<comment type="subcellular location">
    <subcellularLocation>
        <location evidence="1">Cell outer membrane</location>
    </subcellularLocation>
</comment>
<evidence type="ECO:0000256" key="2">
    <source>
        <dbReference type="ARBA" id="ARBA00023136"/>
    </source>
</evidence>
<dbReference type="Pfam" id="PF20159">
    <property type="entry name" value="YidB"/>
    <property type="match status" value="1"/>
</dbReference>
<dbReference type="RefSeq" id="WP_310062476.1">
    <property type="nucleotide sequence ID" value="NZ_JAVDVY010000002.1"/>
</dbReference>
<feature type="domain" description="OmpA-like" evidence="5">
    <location>
        <begin position="320"/>
        <end position="436"/>
    </location>
</feature>
<name>A0ABU1WBV8_9GAMM</name>
<dbReference type="Gene3D" id="3.30.1330.60">
    <property type="entry name" value="OmpA-like domain"/>
    <property type="match status" value="1"/>
</dbReference>
<evidence type="ECO:0000256" key="1">
    <source>
        <dbReference type="ARBA" id="ARBA00004442"/>
    </source>
</evidence>
<dbReference type="PROSITE" id="PS51123">
    <property type="entry name" value="OMPA_2"/>
    <property type="match status" value="1"/>
</dbReference>
<dbReference type="Gene3D" id="1.10.10.690">
    <property type="entry name" value="YidB-like"/>
    <property type="match status" value="1"/>
</dbReference>
<dbReference type="InterPro" id="IPR036737">
    <property type="entry name" value="OmpA-like_sf"/>
</dbReference>
<dbReference type="PANTHER" id="PTHR30329">
    <property type="entry name" value="STATOR ELEMENT OF FLAGELLAR MOTOR COMPLEX"/>
    <property type="match status" value="1"/>
</dbReference>
<dbReference type="InterPro" id="IPR027405">
    <property type="entry name" value="YidB-like"/>
</dbReference>
<reference evidence="6 7" key="1">
    <citation type="submission" date="2023-07" db="EMBL/GenBank/DDBJ databases">
        <title>Sorghum-associated microbial communities from plants grown in Nebraska, USA.</title>
        <authorList>
            <person name="Schachtman D."/>
        </authorList>
    </citation>
    <scope>NUCLEOTIDE SEQUENCE [LARGE SCALE GENOMIC DNA]</scope>
    <source>
        <strain evidence="6 7">BE198</strain>
    </source>
</reference>
<comment type="caution">
    <text evidence="6">The sequence shown here is derived from an EMBL/GenBank/DDBJ whole genome shotgun (WGS) entry which is preliminary data.</text>
</comment>
<dbReference type="Proteomes" id="UP001251524">
    <property type="component" value="Unassembled WGS sequence"/>
</dbReference>
<dbReference type="InterPro" id="IPR006664">
    <property type="entry name" value="OMP_bac"/>
</dbReference>
<evidence type="ECO:0000256" key="4">
    <source>
        <dbReference type="PROSITE-ProRule" id="PRU00473"/>
    </source>
</evidence>
<evidence type="ECO:0000313" key="6">
    <source>
        <dbReference type="EMBL" id="MDR7135093.1"/>
    </source>
</evidence>
<dbReference type="Gene3D" id="3.40.1520.20">
    <property type="match status" value="1"/>
</dbReference>